<reference evidence="2 3" key="1">
    <citation type="journal article" date="2018" name="PLoS ONE">
        <title>The draft genome of Kipferlia bialata reveals reductive genome evolution in fornicate parasites.</title>
        <authorList>
            <person name="Tanifuji G."/>
            <person name="Takabayashi S."/>
            <person name="Kume K."/>
            <person name="Takagi M."/>
            <person name="Nakayama T."/>
            <person name="Kamikawa R."/>
            <person name="Inagaki Y."/>
            <person name="Hashimoto T."/>
        </authorList>
    </citation>
    <scope>NUCLEOTIDE SEQUENCE [LARGE SCALE GENOMIC DNA]</scope>
    <source>
        <strain evidence="2">NY0173</strain>
    </source>
</reference>
<dbReference type="GO" id="GO:0005524">
    <property type="term" value="F:ATP binding"/>
    <property type="evidence" value="ECO:0007669"/>
    <property type="project" value="InterPro"/>
</dbReference>
<dbReference type="InterPro" id="IPR000719">
    <property type="entry name" value="Prot_kinase_dom"/>
</dbReference>
<gene>
    <name evidence="2" type="ORF">KIPB_010609</name>
</gene>
<accession>A0A9K3D6T1</accession>
<dbReference type="AlphaFoldDB" id="A0A9K3D6T1"/>
<dbReference type="GO" id="GO:0004672">
    <property type="term" value="F:protein kinase activity"/>
    <property type="evidence" value="ECO:0007669"/>
    <property type="project" value="InterPro"/>
</dbReference>
<dbReference type="EMBL" id="BDIP01004011">
    <property type="protein sequence ID" value="GIQ88373.1"/>
    <property type="molecule type" value="Genomic_DNA"/>
</dbReference>
<dbReference type="SUPFAM" id="SSF56112">
    <property type="entry name" value="Protein kinase-like (PK-like)"/>
    <property type="match status" value="1"/>
</dbReference>
<dbReference type="InterPro" id="IPR011009">
    <property type="entry name" value="Kinase-like_dom_sf"/>
</dbReference>
<feature type="non-terminal residue" evidence="2">
    <location>
        <position position="1"/>
    </location>
</feature>
<organism evidence="2 3">
    <name type="scientific">Kipferlia bialata</name>
    <dbReference type="NCBI Taxonomy" id="797122"/>
    <lineage>
        <taxon>Eukaryota</taxon>
        <taxon>Metamonada</taxon>
        <taxon>Carpediemonas-like organisms</taxon>
        <taxon>Kipferlia</taxon>
    </lineage>
</organism>
<name>A0A9K3D6T1_9EUKA</name>
<dbReference type="Gene3D" id="1.10.510.10">
    <property type="entry name" value="Transferase(Phosphotransferase) domain 1"/>
    <property type="match status" value="1"/>
</dbReference>
<evidence type="ECO:0000313" key="3">
    <source>
        <dbReference type="Proteomes" id="UP000265618"/>
    </source>
</evidence>
<protein>
    <recommendedName>
        <fullName evidence="1">Protein kinase domain-containing protein</fullName>
    </recommendedName>
</protein>
<evidence type="ECO:0000259" key="1">
    <source>
        <dbReference type="PROSITE" id="PS50011"/>
    </source>
</evidence>
<proteinExistence type="predicted"/>
<evidence type="ECO:0000313" key="2">
    <source>
        <dbReference type="EMBL" id="GIQ88373.1"/>
    </source>
</evidence>
<feature type="domain" description="Protein kinase" evidence="1">
    <location>
        <begin position="1"/>
        <end position="97"/>
    </location>
</feature>
<sequence>MSITRVNEYTYSADLWSIGLVFSELLSGQWVMADLANRGSAEAMTKAMLDPTVHFDTVSGEDTDIPGLPDLINSMLRRVPESRASVQVLLAQIQGIMAEQRGVGAFSSMYTCGPNIGHGAFGDVFEATEIATG</sequence>
<comment type="caution">
    <text evidence="2">The sequence shown here is derived from an EMBL/GenBank/DDBJ whole genome shotgun (WGS) entry which is preliminary data.</text>
</comment>
<dbReference type="Proteomes" id="UP000265618">
    <property type="component" value="Unassembled WGS sequence"/>
</dbReference>
<keyword evidence="3" id="KW-1185">Reference proteome</keyword>
<dbReference type="PROSITE" id="PS50011">
    <property type="entry name" value="PROTEIN_KINASE_DOM"/>
    <property type="match status" value="1"/>
</dbReference>